<accession>A0A917AWJ8</accession>
<evidence type="ECO:0000313" key="2">
    <source>
        <dbReference type="EMBL" id="GGE82384.1"/>
    </source>
</evidence>
<protein>
    <submittedName>
        <fullName evidence="2">Uncharacterized protein</fullName>
    </submittedName>
</protein>
<feature type="transmembrane region" description="Helical" evidence="1">
    <location>
        <begin position="30"/>
        <end position="45"/>
    </location>
</feature>
<sequence length="55" mass="6356">MKFNFQVICLLAIICNTVMLYVGTTTIAEVILGMLSVLWLSLFMKKNRNKENIFK</sequence>
<gene>
    <name evidence="2" type="ORF">GCM10007140_35050</name>
</gene>
<dbReference type="Proteomes" id="UP000605259">
    <property type="component" value="Unassembled WGS sequence"/>
</dbReference>
<name>A0A917AWJ8_9BACI</name>
<organism evidence="2 3">
    <name type="scientific">Priestia taiwanensis</name>
    <dbReference type="NCBI Taxonomy" id="1347902"/>
    <lineage>
        <taxon>Bacteria</taxon>
        <taxon>Bacillati</taxon>
        <taxon>Bacillota</taxon>
        <taxon>Bacilli</taxon>
        <taxon>Bacillales</taxon>
        <taxon>Bacillaceae</taxon>
        <taxon>Priestia</taxon>
    </lineage>
</organism>
<evidence type="ECO:0000313" key="3">
    <source>
        <dbReference type="Proteomes" id="UP000605259"/>
    </source>
</evidence>
<keyword evidence="1" id="KW-1133">Transmembrane helix</keyword>
<keyword evidence="1" id="KW-0472">Membrane</keyword>
<dbReference type="AlphaFoldDB" id="A0A917AWJ8"/>
<reference evidence="2" key="2">
    <citation type="submission" date="2020-09" db="EMBL/GenBank/DDBJ databases">
        <authorList>
            <person name="Sun Q."/>
            <person name="Zhou Y."/>
        </authorList>
    </citation>
    <scope>NUCLEOTIDE SEQUENCE</scope>
    <source>
        <strain evidence="2">CGMCC 1.12698</strain>
    </source>
</reference>
<proteinExistence type="predicted"/>
<reference evidence="2" key="1">
    <citation type="journal article" date="2014" name="Int. J. Syst. Evol. Microbiol.">
        <title>Complete genome sequence of Corynebacterium casei LMG S-19264T (=DSM 44701T), isolated from a smear-ripened cheese.</title>
        <authorList>
            <consortium name="US DOE Joint Genome Institute (JGI-PGF)"/>
            <person name="Walter F."/>
            <person name="Albersmeier A."/>
            <person name="Kalinowski J."/>
            <person name="Ruckert C."/>
        </authorList>
    </citation>
    <scope>NUCLEOTIDE SEQUENCE</scope>
    <source>
        <strain evidence="2">CGMCC 1.12698</strain>
    </source>
</reference>
<dbReference type="EMBL" id="BMFK01000005">
    <property type="protein sequence ID" value="GGE82384.1"/>
    <property type="molecule type" value="Genomic_DNA"/>
</dbReference>
<comment type="caution">
    <text evidence="2">The sequence shown here is derived from an EMBL/GenBank/DDBJ whole genome shotgun (WGS) entry which is preliminary data.</text>
</comment>
<dbReference type="RefSeq" id="WP_188389798.1">
    <property type="nucleotide sequence ID" value="NZ_BMFK01000005.1"/>
</dbReference>
<evidence type="ECO:0000256" key="1">
    <source>
        <dbReference type="SAM" id="Phobius"/>
    </source>
</evidence>
<keyword evidence="3" id="KW-1185">Reference proteome</keyword>
<keyword evidence="1" id="KW-0812">Transmembrane</keyword>